<dbReference type="InterPro" id="IPR044713">
    <property type="entry name" value="DNJA1/2-like"/>
</dbReference>
<accession>A0AAV3QUU5</accession>
<dbReference type="SMART" id="SM00271">
    <property type="entry name" value="DnaJ"/>
    <property type="match status" value="1"/>
</dbReference>
<dbReference type="InterPro" id="IPR036869">
    <property type="entry name" value="J_dom_sf"/>
</dbReference>
<evidence type="ECO:0000259" key="1">
    <source>
        <dbReference type="PROSITE" id="PS50076"/>
    </source>
</evidence>
<dbReference type="InterPro" id="IPR018253">
    <property type="entry name" value="DnaJ_domain_CS"/>
</dbReference>
<dbReference type="GO" id="GO:0051082">
    <property type="term" value="F:unfolded protein binding"/>
    <property type="evidence" value="ECO:0007669"/>
    <property type="project" value="InterPro"/>
</dbReference>
<comment type="caution">
    <text evidence="2">The sequence shown here is derived from an EMBL/GenBank/DDBJ whole genome shotgun (WGS) entry which is preliminary data.</text>
</comment>
<dbReference type="GO" id="GO:0030544">
    <property type="term" value="F:Hsp70 protein binding"/>
    <property type="evidence" value="ECO:0007669"/>
    <property type="project" value="InterPro"/>
</dbReference>
<dbReference type="PRINTS" id="PR00625">
    <property type="entry name" value="JDOMAIN"/>
</dbReference>
<dbReference type="CDD" id="cd06257">
    <property type="entry name" value="DnaJ"/>
    <property type="match status" value="1"/>
</dbReference>
<dbReference type="Gene3D" id="2.60.260.20">
    <property type="entry name" value="Urease metallochaperone UreE, N-terminal domain"/>
    <property type="match status" value="1"/>
</dbReference>
<evidence type="ECO:0000313" key="3">
    <source>
        <dbReference type="Proteomes" id="UP001454036"/>
    </source>
</evidence>
<dbReference type="Gene3D" id="1.10.287.110">
    <property type="entry name" value="DnaJ domain"/>
    <property type="match status" value="1"/>
</dbReference>
<keyword evidence="3" id="KW-1185">Reference proteome</keyword>
<dbReference type="PROSITE" id="PS00636">
    <property type="entry name" value="DNAJ_1"/>
    <property type="match status" value="1"/>
</dbReference>
<dbReference type="GO" id="GO:0006457">
    <property type="term" value="P:protein folding"/>
    <property type="evidence" value="ECO:0007669"/>
    <property type="project" value="InterPro"/>
</dbReference>
<dbReference type="SUPFAM" id="SSF46565">
    <property type="entry name" value="Chaperone J-domain"/>
    <property type="match status" value="1"/>
</dbReference>
<evidence type="ECO:0000313" key="2">
    <source>
        <dbReference type="EMBL" id="GAA0166398.1"/>
    </source>
</evidence>
<name>A0AAV3QUU5_LITER</name>
<proteinExistence type="predicted"/>
<dbReference type="Proteomes" id="UP001454036">
    <property type="component" value="Unassembled WGS sequence"/>
</dbReference>
<dbReference type="EMBL" id="BAABME010022698">
    <property type="protein sequence ID" value="GAA0166398.1"/>
    <property type="molecule type" value="Genomic_DNA"/>
</dbReference>
<protein>
    <submittedName>
        <fullName evidence="2">Chaperone</fullName>
    </submittedName>
</protein>
<gene>
    <name evidence="2" type="ORF">LIER_40186</name>
</gene>
<organism evidence="2 3">
    <name type="scientific">Lithospermum erythrorhizon</name>
    <name type="common">Purple gromwell</name>
    <name type="synonym">Lithospermum officinale var. erythrorhizon</name>
    <dbReference type="NCBI Taxonomy" id="34254"/>
    <lineage>
        <taxon>Eukaryota</taxon>
        <taxon>Viridiplantae</taxon>
        <taxon>Streptophyta</taxon>
        <taxon>Embryophyta</taxon>
        <taxon>Tracheophyta</taxon>
        <taxon>Spermatophyta</taxon>
        <taxon>Magnoliopsida</taxon>
        <taxon>eudicotyledons</taxon>
        <taxon>Gunneridae</taxon>
        <taxon>Pentapetalae</taxon>
        <taxon>asterids</taxon>
        <taxon>lamiids</taxon>
        <taxon>Boraginales</taxon>
        <taxon>Boraginaceae</taxon>
        <taxon>Boraginoideae</taxon>
        <taxon>Lithospermeae</taxon>
        <taxon>Lithospermum</taxon>
    </lineage>
</organism>
<feature type="domain" description="J" evidence="1">
    <location>
        <begin position="13"/>
        <end position="74"/>
    </location>
</feature>
<dbReference type="AlphaFoldDB" id="A0AAV3QUU5"/>
<dbReference type="PROSITE" id="PS50076">
    <property type="entry name" value="DNAJ_2"/>
    <property type="match status" value="1"/>
</dbReference>
<dbReference type="PANTHER" id="PTHR43888">
    <property type="entry name" value="DNAJ-LIKE-2, ISOFORM A-RELATED"/>
    <property type="match status" value="1"/>
</dbReference>
<sequence>MFRRAPTRTNNSKYYDVLGVPKSAGQDELKKAYRKAAIKNHPDKGGDPEKFKEVTQAYEVLSDPVKREIYDQYGEEALKEGPRGGGGHSHFDIFDELFSGGFGGAFAGGFGGSSFRREKKQGEDVMHTLTVSLEDLYNGTNKRLSVTRDVLCTKCKG</sequence>
<dbReference type="SUPFAM" id="SSF49493">
    <property type="entry name" value="HSP40/DnaJ peptide-binding domain"/>
    <property type="match status" value="1"/>
</dbReference>
<dbReference type="Pfam" id="PF00226">
    <property type="entry name" value="DnaJ"/>
    <property type="match status" value="1"/>
</dbReference>
<dbReference type="InterPro" id="IPR001623">
    <property type="entry name" value="DnaJ_domain"/>
</dbReference>
<dbReference type="FunFam" id="1.10.287.110:FF:000041">
    <property type="entry name" value="Chaperone protein DNAj, putative"/>
    <property type="match status" value="1"/>
</dbReference>
<dbReference type="InterPro" id="IPR008971">
    <property type="entry name" value="HSP40/DnaJ_pept-bd"/>
</dbReference>
<reference evidence="2 3" key="1">
    <citation type="submission" date="2024-01" db="EMBL/GenBank/DDBJ databases">
        <title>The complete chloroplast genome sequence of Lithospermum erythrorhizon: insights into the phylogenetic relationship among Boraginaceae species and the maternal lineages of purple gromwells.</title>
        <authorList>
            <person name="Okada T."/>
            <person name="Watanabe K."/>
        </authorList>
    </citation>
    <scope>NUCLEOTIDE SEQUENCE [LARGE SCALE GENOMIC DNA]</scope>
</reference>